<dbReference type="InterPro" id="IPR050360">
    <property type="entry name" value="MFS_Sugar_Transporters"/>
</dbReference>
<dbReference type="InterPro" id="IPR005829">
    <property type="entry name" value="Sugar_transporter_CS"/>
</dbReference>
<dbReference type="GeneID" id="59235722"/>
<evidence type="ECO:0000256" key="9">
    <source>
        <dbReference type="SAM" id="MobiDB-lite"/>
    </source>
</evidence>
<feature type="transmembrane region" description="Helical" evidence="10">
    <location>
        <begin position="465"/>
        <end position="487"/>
    </location>
</feature>
<comment type="similarity">
    <text evidence="2 8">Belongs to the major facilitator superfamily. Sugar transporter (TC 2.A.1.1) family.</text>
</comment>
<feature type="region of interest" description="Disordered" evidence="9">
    <location>
        <begin position="1"/>
        <end position="38"/>
    </location>
</feature>
<evidence type="ECO:0000313" key="12">
    <source>
        <dbReference type="EMBL" id="QLG72024.1"/>
    </source>
</evidence>
<keyword evidence="7 10" id="KW-0472">Membrane</keyword>
<dbReference type="RefSeq" id="XP_037143752.1">
    <property type="nucleotide sequence ID" value="XM_037287857.1"/>
</dbReference>
<evidence type="ECO:0000256" key="5">
    <source>
        <dbReference type="ARBA" id="ARBA00022692"/>
    </source>
</evidence>
<dbReference type="GO" id="GO:0055056">
    <property type="term" value="F:D-glucose transmembrane transporter activity"/>
    <property type="evidence" value="ECO:0007669"/>
    <property type="project" value="UniProtKB-ARBA"/>
</dbReference>
<proteinExistence type="inferred from homology"/>
<feature type="transmembrane region" description="Helical" evidence="10">
    <location>
        <begin position="236"/>
        <end position="255"/>
    </location>
</feature>
<evidence type="ECO:0000256" key="1">
    <source>
        <dbReference type="ARBA" id="ARBA00004141"/>
    </source>
</evidence>
<comment type="subcellular location">
    <subcellularLocation>
        <location evidence="1">Membrane</location>
        <topology evidence="1">Multi-pass membrane protein</topology>
    </subcellularLocation>
</comment>
<keyword evidence="4" id="KW-0762">Sugar transport</keyword>
<dbReference type="Pfam" id="PF00083">
    <property type="entry name" value="Sugar_tr"/>
    <property type="match status" value="1"/>
</dbReference>
<organism evidence="12 13">
    <name type="scientific">Zygotorulaspora mrakii</name>
    <name type="common">Zygosaccharomyces mrakii</name>
    <dbReference type="NCBI Taxonomy" id="42260"/>
    <lineage>
        <taxon>Eukaryota</taxon>
        <taxon>Fungi</taxon>
        <taxon>Dikarya</taxon>
        <taxon>Ascomycota</taxon>
        <taxon>Saccharomycotina</taxon>
        <taxon>Saccharomycetes</taxon>
        <taxon>Saccharomycetales</taxon>
        <taxon>Saccharomycetaceae</taxon>
        <taxon>Zygotorulaspora</taxon>
    </lineage>
</organism>
<feature type="transmembrane region" description="Helical" evidence="10">
    <location>
        <begin position="169"/>
        <end position="191"/>
    </location>
</feature>
<dbReference type="PANTHER" id="PTHR48022:SF75">
    <property type="entry name" value="GALACTOSE TRANSPORTER-RELATED"/>
    <property type="match status" value="1"/>
</dbReference>
<evidence type="ECO:0000256" key="10">
    <source>
        <dbReference type="SAM" id="Phobius"/>
    </source>
</evidence>
<feature type="transmembrane region" description="Helical" evidence="10">
    <location>
        <begin position="59"/>
        <end position="80"/>
    </location>
</feature>
<feature type="domain" description="Major facilitator superfamily (MFS) profile" evidence="11">
    <location>
        <begin position="67"/>
        <end position="518"/>
    </location>
</feature>
<dbReference type="Gene3D" id="1.20.1250.20">
    <property type="entry name" value="MFS general substrate transporter like domains"/>
    <property type="match status" value="1"/>
</dbReference>
<dbReference type="EMBL" id="CP058606">
    <property type="protein sequence ID" value="QLG72024.1"/>
    <property type="molecule type" value="Genomic_DNA"/>
</dbReference>
<accession>A0A7H9B0X5</accession>
<dbReference type="InterPro" id="IPR020846">
    <property type="entry name" value="MFS_dom"/>
</dbReference>
<dbReference type="PROSITE" id="PS00216">
    <property type="entry name" value="SUGAR_TRANSPORT_1"/>
    <property type="match status" value="2"/>
</dbReference>
<evidence type="ECO:0000256" key="6">
    <source>
        <dbReference type="ARBA" id="ARBA00022989"/>
    </source>
</evidence>
<feature type="transmembrane region" description="Helical" evidence="10">
    <location>
        <begin position="493"/>
        <end position="514"/>
    </location>
</feature>
<dbReference type="GO" id="GO:0005886">
    <property type="term" value="C:plasma membrane"/>
    <property type="evidence" value="ECO:0007669"/>
    <property type="project" value="TreeGrafter"/>
</dbReference>
<dbReference type="PROSITE" id="PS00217">
    <property type="entry name" value="SUGAR_TRANSPORT_2"/>
    <property type="match status" value="1"/>
</dbReference>
<feature type="transmembrane region" description="Helical" evidence="10">
    <location>
        <begin position="203"/>
        <end position="224"/>
    </location>
</feature>
<keyword evidence="13" id="KW-1185">Reference proteome</keyword>
<reference evidence="12 13" key="1">
    <citation type="submission" date="2020-07" db="EMBL/GenBank/DDBJ databases">
        <title>The yeast mating-type switching endonuclease HO is a domesticated member of an unorthodox homing genetic element family.</title>
        <authorList>
            <person name="Coughlan A.Y."/>
            <person name="Lombardi L."/>
            <person name="Braun-Galleani S."/>
            <person name="Martos A.R."/>
            <person name="Galeote V."/>
            <person name="Bigey F."/>
            <person name="Dequin S."/>
            <person name="Byrne K.P."/>
            <person name="Wolfe K.H."/>
        </authorList>
    </citation>
    <scope>NUCLEOTIDE SEQUENCE [LARGE SCALE GENOMIC DNA]</scope>
    <source>
        <strain evidence="12 13">NRRL Y-6702</strain>
    </source>
</reference>
<keyword evidence="5 10" id="KW-0812">Transmembrane</keyword>
<dbReference type="KEGG" id="zmk:HG535_0C03770"/>
<feature type="transmembrane region" description="Helical" evidence="10">
    <location>
        <begin position="388"/>
        <end position="411"/>
    </location>
</feature>
<dbReference type="SUPFAM" id="SSF103473">
    <property type="entry name" value="MFS general substrate transporter"/>
    <property type="match status" value="1"/>
</dbReference>
<keyword evidence="3 8" id="KW-0813">Transport</keyword>
<evidence type="ECO:0000313" key="13">
    <source>
        <dbReference type="Proteomes" id="UP000509704"/>
    </source>
</evidence>
<dbReference type="NCBIfam" id="TIGR00879">
    <property type="entry name" value="SP"/>
    <property type="match status" value="1"/>
</dbReference>
<evidence type="ECO:0000256" key="2">
    <source>
        <dbReference type="ARBA" id="ARBA00010992"/>
    </source>
</evidence>
<evidence type="ECO:0000256" key="3">
    <source>
        <dbReference type="ARBA" id="ARBA00022448"/>
    </source>
</evidence>
<feature type="compositionally biased region" description="Low complexity" evidence="9">
    <location>
        <begin position="14"/>
        <end position="25"/>
    </location>
</feature>
<feature type="transmembrane region" description="Helical" evidence="10">
    <location>
        <begin position="114"/>
        <end position="133"/>
    </location>
</feature>
<feature type="transmembrane region" description="Helical" evidence="10">
    <location>
        <begin position="431"/>
        <end position="453"/>
    </location>
</feature>
<name>A0A7H9B0X5_ZYGMR</name>
<dbReference type="FunFam" id="1.20.1250.20:FF:000044">
    <property type="entry name" value="Hexose transporter Hxt3p"/>
    <property type="match status" value="1"/>
</dbReference>
<evidence type="ECO:0000256" key="8">
    <source>
        <dbReference type="RuleBase" id="RU003346"/>
    </source>
</evidence>
<dbReference type="OrthoDB" id="5141738at2759"/>
<dbReference type="InterPro" id="IPR036259">
    <property type="entry name" value="MFS_trans_sf"/>
</dbReference>
<evidence type="ECO:0000259" key="11">
    <source>
        <dbReference type="PROSITE" id="PS50850"/>
    </source>
</evidence>
<sequence>MNNSTPDLVTPQKSNSSNGSDSNGSKVMNSPAGKRDIEAEDLGHEKEHSDVPQLNNSKASYISVCLSCFMVAFGGFIFGWDTGTISGFVNMQDFLQRFGSINSEGNYYLSKVRTGLIVSIFNIGCAIGGIVLAKLSDVYGRRRGLVIVTVIYVVGIIIQIASIDKWYQYFIGRIISGLGVGGITVMSPMLISEVSPKEMRGAMVSCYQLMVTLGIFLGYCTNYGTKTYTNSVQWRVPLGLCFAWAIFMICGMSFVPESPRFLVEVGKLDEARRSLASTNKVSVDSSFVQHELDLIEASVEETKAAGSASWSELVTGKPAMLKRTLMGIMIQSLQQLTGDNYFFYYGTTVFQAVGMQDSFQTSIVFGVVNFACTGLSLYTVDKFGRRNCLLWGCIGMICCYVVYASVGVTRLWPEGSGHSDISSSGAGNCMIVFACFYIFCFATTWAPIAYVLISETFPLRVKSKAMSVATASNWIWGFLISFFTPFITGAIHFSYGYVFMGCMVFAYFYVFFFVNETKGLTLEEVNDMYAEGVLAWKSSRWVPADRRQQDYNADELMHDDAPFYKRMFGSN</sequence>
<evidence type="ECO:0000256" key="4">
    <source>
        <dbReference type="ARBA" id="ARBA00022597"/>
    </source>
</evidence>
<evidence type="ECO:0000256" key="7">
    <source>
        <dbReference type="ARBA" id="ARBA00023136"/>
    </source>
</evidence>
<protein>
    <recommendedName>
        <fullName evidence="11">Major facilitator superfamily (MFS) profile domain-containing protein</fullName>
    </recommendedName>
</protein>
<gene>
    <name evidence="12" type="ORF">HG535_0C03770</name>
</gene>
<feature type="transmembrane region" description="Helical" evidence="10">
    <location>
        <begin position="145"/>
        <end position="163"/>
    </location>
</feature>
<dbReference type="PROSITE" id="PS50850">
    <property type="entry name" value="MFS"/>
    <property type="match status" value="1"/>
</dbReference>
<dbReference type="CDD" id="cd17356">
    <property type="entry name" value="MFS_HXT"/>
    <property type="match status" value="1"/>
</dbReference>
<dbReference type="InterPro" id="IPR003663">
    <property type="entry name" value="Sugar/inositol_transpt"/>
</dbReference>
<dbReference type="PANTHER" id="PTHR48022">
    <property type="entry name" value="PLASTIDIC GLUCOSE TRANSPORTER 4"/>
    <property type="match status" value="1"/>
</dbReference>
<dbReference type="Proteomes" id="UP000509704">
    <property type="component" value="Chromosome 3"/>
</dbReference>
<dbReference type="GO" id="GO:0005351">
    <property type="term" value="F:carbohydrate:proton symporter activity"/>
    <property type="evidence" value="ECO:0007669"/>
    <property type="project" value="TreeGrafter"/>
</dbReference>
<dbReference type="InterPro" id="IPR005828">
    <property type="entry name" value="MFS_sugar_transport-like"/>
</dbReference>
<feature type="compositionally biased region" description="Polar residues" evidence="9">
    <location>
        <begin position="1"/>
        <end position="13"/>
    </location>
</feature>
<keyword evidence="6 10" id="KW-1133">Transmembrane helix</keyword>
<dbReference type="PRINTS" id="PR00171">
    <property type="entry name" value="SUGRTRNSPORT"/>
</dbReference>
<dbReference type="AlphaFoldDB" id="A0A7H9B0X5"/>